<dbReference type="PIRSF" id="PIRSF006809">
    <property type="entry name" value="GTP-binding_hflX_prd"/>
    <property type="match status" value="1"/>
</dbReference>
<evidence type="ECO:0000256" key="7">
    <source>
        <dbReference type="SAM" id="MobiDB-lite"/>
    </source>
</evidence>
<dbReference type="NCBIfam" id="TIGR03156">
    <property type="entry name" value="GTP_HflX"/>
    <property type="match status" value="1"/>
</dbReference>
<feature type="coiled-coil region" evidence="6">
    <location>
        <begin position="156"/>
        <end position="183"/>
    </location>
</feature>
<dbReference type="CDD" id="cd01878">
    <property type="entry name" value="HflX"/>
    <property type="match status" value="1"/>
</dbReference>
<dbReference type="Pfam" id="PF01926">
    <property type="entry name" value="MMR_HSR1"/>
    <property type="match status" value="1"/>
</dbReference>
<comment type="caution">
    <text evidence="9">The sequence shown here is derived from an EMBL/GenBank/DDBJ whole genome shotgun (WGS) entry which is preliminary data.</text>
</comment>
<dbReference type="EMBL" id="JBHRTI010000003">
    <property type="protein sequence ID" value="MFC3146760.1"/>
    <property type="molecule type" value="Genomic_DNA"/>
</dbReference>
<comment type="similarity">
    <text evidence="5">Belongs to the TRAFAC class OBG-HflX-like GTPase superfamily. HflX GTPase family.</text>
</comment>
<dbReference type="PROSITE" id="PS51705">
    <property type="entry name" value="G_HFLX"/>
    <property type="match status" value="1"/>
</dbReference>
<keyword evidence="6" id="KW-0175">Coiled coil</keyword>
<evidence type="ECO:0000256" key="1">
    <source>
        <dbReference type="ARBA" id="ARBA00022723"/>
    </source>
</evidence>
<keyword evidence="3" id="KW-0460">Magnesium</keyword>
<dbReference type="InterPro" id="IPR027417">
    <property type="entry name" value="P-loop_NTPase"/>
</dbReference>
<dbReference type="Proteomes" id="UP001595556">
    <property type="component" value="Unassembled WGS sequence"/>
</dbReference>
<dbReference type="InterPro" id="IPR032305">
    <property type="entry name" value="GTP-bd_M"/>
</dbReference>
<protein>
    <recommendedName>
        <fullName evidence="5">GTPase HflX</fullName>
    </recommendedName>
    <alternativeName>
        <fullName evidence="5">GTP-binding protein HflX</fullName>
    </alternativeName>
</protein>
<dbReference type="Gene3D" id="3.40.50.11060">
    <property type="entry name" value="GTPase HflX, N-terminal domain"/>
    <property type="match status" value="1"/>
</dbReference>
<dbReference type="Pfam" id="PF16360">
    <property type="entry name" value="GTP-bdg_M"/>
    <property type="match status" value="1"/>
</dbReference>
<dbReference type="Gene3D" id="6.10.250.2860">
    <property type="match status" value="1"/>
</dbReference>
<dbReference type="InterPro" id="IPR042108">
    <property type="entry name" value="GTPase_HflX_N_sf"/>
</dbReference>
<evidence type="ECO:0000313" key="9">
    <source>
        <dbReference type="EMBL" id="MFC3146760.1"/>
    </source>
</evidence>
<evidence type="ECO:0000256" key="3">
    <source>
        <dbReference type="ARBA" id="ARBA00022842"/>
    </source>
</evidence>
<dbReference type="Gene3D" id="3.40.50.300">
    <property type="entry name" value="P-loop containing nucleotide triphosphate hydrolases"/>
    <property type="match status" value="1"/>
</dbReference>
<dbReference type="RefSeq" id="WP_377301234.1">
    <property type="nucleotide sequence ID" value="NZ_CP180191.1"/>
</dbReference>
<dbReference type="PANTHER" id="PTHR10229">
    <property type="entry name" value="GTP-BINDING PROTEIN HFLX"/>
    <property type="match status" value="1"/>
</dbReference>
<evidence type="ECO:0000259" key="8">
    <source>
        <dbReference type="PROSITE" id="PS51705"/>
    </source>
</evidence>
<keyword evidence="2 5" id="KW-0547">Nucleotide-binding</keyword>
<comment type="subunit">
    <text evidence="5">Monomer. Associates with the 50S ribosomal subunit.</text>
</comment>
<accession>A0ABV7GZ15</accession>
<dbReference type="PANTHER" id="PTHR10229:SF0">
    <property type="entry name" value="GTP-BINDING PROTEIN 6-RELATED"/>
    <property type="match status" value="1"/>
</dbReference>
<keyword evidence="10" id="KW-1185">Reference proteome</keyword>
<sequence length="388" mass="42902">MRFILVGVDFGDQDFGDSFAELKLLAESAGAEVVHESIGKRSRPDAALFIGSGKADEIAGLVKSLPADGVIFNHALTPAQQRNLQRVFDVRVVDRTTLILDIFALRAQSHEGKLQVELAQLRHLSSRLVRQWSHLERQKGGVGMRGPGEKQLELDRRMLDARVKRLSADLARLQKQRETQRRARTRGEVFKVSLVGYTNAGKSTLFNQLTHAGVYSADQLFATLDTTTRRVYLGDGVQISLADTVGFIRELPHQLVEAFKATLEETVHADLLLHVIDAASESRDVQIAQVESVLQEIGADDIPCIHVLNKIDVTGVPPRWRDLADDGRAMVGELYLSARTGAGVELLREKLLAKARSRLHQLESHRDESSQTQMAEVFAGGIPLGSDR</sequence>
<evidence type="ECO:0000256" key="5">
    <source>
        <dbReference type="HAMAP-Rule" id="MF_00900"/>
    </source>
</evidence>
<dbReference type="InterPro" id="IPR030394">
    <property type="entry name" value="G_HFLX_dom"/>
</dbReference>
<evidence type="ECO:0000256" key="2">
    <source>
        <dbReference type="ARBA" id="ARBA00022741"/>
    </source>
</evidence>
<comment type="subcellular location">
    <subcellularLocation>
        <location evidence="5">Cytoplasm</location>
    </subcellularLocation>
    <text evidence="5">May associate with membranes.</text>
</comment>
<dbReference type="HAMAP" id="MF_00900">
    <property type="entry name" value="GTPase_HflX"/>
    <property type="match status" value="1"/>
</dbReference>
<evidence type="ECO:0000256" key="6">
    <source>
        <dbReference type="SAM" id="Coils"/>
    </source>
</evidence>
<reference evidence="10" key="1">
    <citation type="journal article" date="2019" name="Int. J. Syst. Evol. Microbiol.">
        <title>The Global Catalogue of Microorganisms (GCM) 10K type strain sequencing project: providing services to taxonomists for standard genome sequencing and annotation.</title>
        <authorList>
            <consortium name="The Broad Institute Genomics Platform"/>
            <consortium name="The Broad Institute Genome Sequencing Center for Infectious Disease"/>
            <person name="Wu L."/>
            <person name="Ma J."/>
        </authorList>
    </citation>
    <scope>NUCLEOTIDE SEQUENCE [LARGE SCALE GENOMIC DNA]</scope>
    <source>
        <strain evidence="10">KCTC 52168</strain>
    </source>
</reference>
<name>A0ABV7GZ15_9BURK</name>
<dbReference type="SUPFAM" id="SSF52540">
    <property type="entry name" value="P-loop containing nucleoside triphosphate hydrolases"/>
    <property type="match status" value="1"/>
</dbReference>
<dbReference type="InterPro" id="IPR025121">
    <property type="entry name" value="GTPase_HflX_N"/>
</dbReference>
<feature type="region of interest" description="Disordered" evidence="7">
    <location>
        <begin position="362"/>
        <end position="388"/>
    </location>
</feature>
<dbReference type="Pfam" id="PF13167">
    <property type="entry name" value="GTP-bdg_N"/>
    <property type="match status" value="1"/>
</dbReference>
<keyword evidence="5" id="KW-0963">Cytoplasm</keyword>
<feature type="domain" description="Hflx-type G" evidence="8">
    <location>
        <begin position="190"/>
        <end position="359"/>
    </location>
</feature>
<evidence type="ECO:0000256" key="4">
    <source>
        <dbReference type="ARBA" id="ARBA00023134"/>
    </source>
</evidence>
<keyword evidence="1" id="KW-0479">Metal-binding</keyword>
<dbReference type="PRINTS" id="PR00326">
    <property type="entry name" value="GTP1OBG"/>
</dbReference>
<keyword evidence="4 5" id="KW-0342">GTP-binding</keyword>
<evidence type="ECO:0000313" key="10">
    <source>
        <dbReference type="Proteomes" id="UP001595556"/>
    </source>
</evidence>
<comment type="function">
    <text evidence="5">GTPase that associates with the 50S ribosomal subunit and may have a role during protein synthesis or ribosome biogenesis.</text>
</comment>
<organism evidence="9 10">
    <name type="scientific">Piscinibacterium candidicorallinum</name>
    <dbReference type="NCBI Taxonomy" id="1793872"/>
    <lineage>
        <taxon>Bacteria</taxon>
        <taxon>Pseudomonadati</taxon>
        <taxon>Pseudomonadota</taxon>
        <taxon>Betaproteobacteria</taxon>
        <taxon>Burkholderiales</taxon>
        <taxon>Piscinibacterium</taxon>
    </lineage>
</organism>
<proteinExistence type="inferred from homology"/>
<dbReference type="InterPro" id="IPR006073">
    <property type="entry name" value="GTP-bd"/>
</dbReference>
<gene>
    <name evidence="5 9" type="primary">hflX</name>
    <name evidence="9" type="ORF">ACFOEN_03790</name>
</gene>
<dbReference type="InterPro" id="IPR016496">
    <property type="entry name" value="GTPase_HflX"/>
</dbReference>